<protein>
    <submittedName>
        <fullName evidence="1">Uncharacterized protein</fullName>
    </submittedName>
</protein>
<dbReference type="RefSeq" id="WP_186855239.1">
    <property type="nucleotide sequence ID" value="NZ_JACOOY010000001.1"/>
</dbReference>
<gene>
    <name evidence="1" type="ORF">H8S07_01085</name>
</gene>
<dbReference type="Proteomes" id="UP000647235">
    <property type="component" value="Unassembled WGS sequence"/>
</dbReference>
<dbReference type="EMBL" id="JACOOY010000001">
    <property type="protein sequence ID" value="MBC5663882.1"/>
    <property type="molecule type" value="Genomic_DNA"/>
</dbReference>
<organism evidence="1 2">
    <name type="scientific">Dorea hominis</name>
    <dbReference type="NCBI Taxonomy" id="2763040"/>
    <lineage>
        <taxon>Bacteria</taxon>
        <taxon>Bacillati</taxon>
        <taxon>Bacillota</taxon>
        <taxon>Clostridia</taxon>
        <taxon>Lachnospirales</taxon>
        <taxon>Lachnospiraceae</taxon>
        <taxon>Dorea</taxon>
    </lineage>
</organism>
<comment type="caution">
    <text evidence="1">The sequence shown here is derived from an EMBL/GenBank/DDBJ whole genome shotgun (WGS) entry which is preliminary data.</text>
</comment>
<sequence length="484" mass="51377">MAILAKADITISRIIDVKAVTTYYLLQSSTAAKPNKPTAIPPGGNWNTTEPTYESGSTSTLYTVILTIMSNDTYSYSDVSKSSSYEAAKEAWNKANRAQAAADAAAKVATNYIQGTDDGLIVGNMEADTLGANVKVDSDSMEIRNGDMVLAKYAANKVELGKNSKDAVVEMCGGTTSIVSSVQEKDGESVTFSKINGTDGVEIDAASHLNMSGPVAINLDSTNYYENDNGMDTSASILSLMSPEVNAENDAVAFLEYLTEYYGTSGTGVGKQIQNYIGVLDSGILLRSQISHQGVMSENDKIALLLNNADGRLHVYSNDVTIISHNSTGNAIGVGVGTGGVNRGLHDEVAGKWQLYSDETDLYLGPPTRDTFKPYYTKGDKIPCEISTGGYVSGGGKQVIFSVPLSKPLVGVSAVTATTNNGFRGRQGGKYTHGSSASAFVKPASYSCYVRESWIEVRMTIDKTTNVANNDAIGIAWSGYLTFS</sequence>
<keyword evidence="2" id="KW-1185">Reference proteome</keyword>
<evidence type="ECO:0000313" key="1">
    <source>
        <dbReference type="EMBL" id="MBC5663882.1"/>
    </source>
</evidence>
<name>A0ABR7ESB8_9FIRM</name>
<evidence type="ECO:0000313" key="2">
    <source>
        <dbReference type="Proteomes" id="UP000647235"/>
    </source>
</evidence>
<reference evidence="1 2" key="1">
    <citation type="submission" date="2020-08" db="EMBL/GenBank/DDBJ databases">
        <title>Genome public.</title>
        <authorList>
            <person name="Liu C."/>
            <person name="Sun Q."/>
        </authorList>
    </citation>
    <scope>NUCLEOTIDE SEQUENCE [LARGE SCALE GENOMIC DNA]</scope>
    <source>
        <strain evidence="1 2">NSJ-36</strain>
    </source>
</reference>
<proteinExistence type="predicted"/>
<accession>A0ABR7ESB8</accession>